<evidence type="ECO:0000256" key="1">
    <source>
        <dbReference type="ARBA" id="ARBA00009437"/>
    </source>
</evidence>
<dbReference type="PANTHER" id="PTHR30346">
    <property type="entry name" value="TRANSCRIPTIONAL DUAL REGULATOR HCAR-RELATED"/>
    <property type="match status" value="1"/>
</dbReference>
<dbReference type="CDD" id="cd05466">
    <property type="entry name" value="PBP2_LTTR_substrate"/>
    <property type="match status" value="1"/>
</dbReference>
<evidence type="ECO:0000313" key="6">
    <source>
        <dbReference type="EMBL" id="SBV96440.1"/>
    </source>
</evidence>
<dbReference type="Pfam" id="PF03466">
    <property type="entry name" value="LysR_substrate"/>
    <property type="match status" value="1"/>
</dbReference>
<evidence type="ECO:0000259" key="5">
    <source>
        <dbReference type="PROSITE" id="PS50931"/>
    </source>
</evidence>
<feature type="domain" description="HTH lysR-type" evidence="5">
    <location>
        <begin position="1"/>
        <end position="60"/>
    </location>
</feature>
<gene>
    <name evidence="6" type="ORF">KL86DPRO_11044</name>
</gene>
<keyword evidence="2" id="KW-0805">Transcription regulation</keyword>
<comment type="similarity">
    <text evidence="1">Belongs to the LysR transcriptional regulatory family.</text>
</comment>
<evidence type="ECO:0000256" key="3">
    <source>
        <dbReference type="ARBA" id="ARBA00023125"/>
    </source>
</evidence>
<dbReference type="PROSITE" id="PS50931">
    <property type="entry name" value="HTH_LYSR"/>
    <property type="match status" value="1"/>
</dbReference>
<dbReference type="GO" id="GO:0003677">
    <property type="term" value="F:DNA binding"/>
    <property type="evidence" value="ECO:0007669"/>
    <property type="project" value="UniProtKB-KW"/>
</dbReference>
<dbReference type="InterPro" id="IPR000847">
    <property type="entry name" value="LysR_HTH_N"/>
</dbReference>
<protein>
    <submittedName>
        <fullName evidence="6">Putative Transcriptional regulator, LysR family</fullName>
    </submittedName>
</protein>
<dbReference type="GO" id="GO:0003700">
    <property type="term" value="F:DNA-binding transcription factor activity"/>
    <property type="evidence" value="ECO:0007669"/>
    <property type="project" value="InterPro"/>
</dbReference>
<name>A0A212JAI2_9DELT</name>
<dbReference type="Pfam" id="PF00126">
    <property type="entry name" value="HTH_1"/>
    <property type="match status" value="1"/>
</dbReference>
<proteinExistence type="inferred from homology"/>
<dbReference type="InterPro" id="IPR036390">
    <property type="entry name" value="WH_DNA-bd_sf"/>
</dbReference>
<dbReference type="Gene3D" id="3.40.190.10">
    <property type="entry name" value="Periplasmic binding protein-like II"/>
    <property type="match status" value="2"/>
</dbReference>
<sequence length="310" mass="35085">MRLEDVRTFLRIVATKTLGQAADDLHLTPSSVSKRLLRLEEEVGAKLVERRKGVRTVTLTRAGAAFVTIANRWLEIQEDVQALQAVSEHLPLAVGSLESQNIAFFSRLYAELLQHRPLLRLKIMQRHSDEMYSLVDKRVIHVGFSLLDQYNPNVTVRPCYREPLVGLRPIAAPAARGGEGIVRAADLDPRQELHMEWSNSLRVWHSQHWDPAAPGGVRVDSLNVIRDLLQKPGQWTIFPYSLAKACLSRGNLEIFRIAPAPPERVCYALTHKFPTEETVAALEIFNEILMRLLREELPPDSTIYENPILG</sequence>
<keyword evidence="3" id="KW-0238">DNA-binding</keyword>
<evidence type="ECO:0000256" key="2">
    <source>
        <dbReference type="ARBA" id="ARBA00023015"/>
    </source>
</evidence>
<dbReference type="SUPFAM" id="SSF53850">
    <property type="entry name" value="Periplasmic binding protein-like II"/>
    <property type="match status" value="1"/>
</dbReference>
<reference evidence="6" key="1">
    <citation type="submission" date="2016-04" db="EMBL/GenBank/DDBJ databases">
        <authorList>
            <person name="Evans L.H."/>
            <person name="Alamgir A."/>
            <person name="Owens N."/>
            <person name="Weber N.D."/>
            <person name="Virtaneva K."/>
            <person name="Barbian K."/>
            <person name="Babar A."/>
            <person name="Rosenke K."/>
        </authorList>
    </citation>
    <scope>NUCLEOTIDE SEQUENCE</scope>
    <source>
        <strain evidence="6">86</strain>
    </source>
</reference>
<dbReference type="GO" id="GO:0032993">
    <property type="term" value="C:protein-DNA complex"/>
    <property type="evidence" value="ECO:0007669"/>
    <property type="project" value="TreeGrafter"/>
</dbReference>
<dbReference type="InterPro" id="IPR036388">
    <property type="entry name" value="WH-like_DNA-bd_sf"/>
</dbReference>
<keyword evidence="4" id="KW-0804">Transcription</keyword>
<dbReference type="PANTHER" id="PTHR30346:SF28">
    <property type="entry name" value="HTH-TYPE TRANSCRIPTIONAL REGULATOR CYNR"/>
    <property type="match status" value="1"/>
</dbReference>
<dbReference type="InterPro" id="IPR005119">
    <property type="entry name" value="LysR_subst-bd"/>
</dbReference>
<evidence type="ECO:0000256" key="4">
    <source>
        <dbReference type="ARBA" id="ARBA00023163"/>
    </source>
</evidence>
<organism evidence="6">
    <name type="scientific">uncultured delta proteobacterium</name>
    <dbReference type="NCBI Taxonomy" id="34034"/>
    <lineage>
        <taxon>Bacteria</taxon>
        <taxon>Deltaproteobacteria</taxon>
        <taxon>environmental samples</taxon>
    </lineage>
</organism>
<dbReference type="Gene3D" id="1.10.10.10">
    <property type="entry name" value="Winged helix-like DNA-binding domain superfamily/Winged helix DNA-binding domain"/>
    <property type="match status" value="1"/>
</dbReference>
<dbReference type="EMBL" id="FLUQ01000001">
    <property type="protein sequence ID" value="SBV96440.1"/>
    <property type="molecule type" value="Genomic_DNA"/>
</dbReference>
<dbReference type="SUPFAM" id="SSF46785">
    <property type="entry name" value="Winged helix' DNA-binding domain"/>
    <property type="match status" value="1"/>
</dbReference>
<accession>A0A212JAI2</accession>
<dbReference type="AlphaFoldDB" id="A0A212JAI2"/>